<evidence type="ECO:0000313" key="1">
    <source>
        <dbReference type="EMBL" id="KYM79916.1"/>
    </source>
</evidence>
<dbReference type="EMBL" id="KQ976580">
    <property type="protein sequence ID" value="KYM79916.1"/>
    <property type="molecule type" value="Genomic_DNA"/>
</dbReference>
<accession>A0A151I1D7</accession>
<dbReference type="AlphaFoldDB" id="A0A151I1D7"/>
<proteinExistence type="predicted"/>
<dbReference type="Proteomes" id="UP000078540">
    <property type="component" value="Unassembled WGS sequence"/>
</dbReference>
<reference evidence="1 2" key="1">
    <citation type="submission" date="2015-09" db="EMBL/GenBank/DDBJ databases">
        <title>Atta colombica WGS genome.</title>
        <authorList>
            <person name="Nygaard S."/>
            <person name="Hu H."/>
            <person name="Boomsma J."/>
            <person name="Zhang G."/>
        </authorList>
    </citation>
    <scope>NUCLEOTIDE SEQUENCE [LARGE SCALE GENOMIC DNA]</scope>
    <source>
        <strain evidence="1">Treedump-2</strain>
        <tissue evidence="1">Whole body</tissue>
    </source>
</reference>
<gene>
    <name evidence="1" type="ORF">ALC53_09621</name>
</gene>
<name>A0A151I1D7_9HYME</name>
<sequence length="69" mass="8033">MALSASASDNARCKIRMRSGDFTDERYVPKVTLRTPKMQEMRKLCAKYENTMLDLVIEAKQHDDDKCDY</sequence>
<keyword evidence="2" id="KW-1185">Reference proteome</keyword>
<evidence type="ECO:0000313" key="2">
    <source>
        <dbReference type="Proteomes" id="UP000078540"/>
    </source>
</evidence>
<organism evidence="1 2">
    <name type="scientific">Atta colombica</name>
    <dbReference type="NCBI Taxonomy" id="520822"/>
    <lineage>
        <taxon>Eukaryota</taxon>
        <taxon>Metazoa</taxon>
        <taxon>Ecdysozoa</taxon>
        <taxon>Arthropoda</taxon>
        <taxon>Hexapoda</taxon>
        <taxon>Insecta</taxon>
        <taxon>Pterygota</taxon>
        <taxon>Neoptera</taxon>
        <taxon>Endopterygota</taxon>
        <taxon>Hymenoptera</taxon>
        <taxon>Apocrita</taxon>
        <taxon>Aculeata</taxon>
        <taxon>Formicoidea</taxon>
        <taxon>Formicidae</taxon>
        <taxon>Myrmicinae</taxon>
        <taxon>Atta</taxon>
    </lineage>
</organism>
<protein>
    <submittedName>
        <fullName evidence="1">Uncharacterized protein</fullName>
    </submittedName>
</protein>